<organism evidence="1 2">
    <name type="scientific">Thermodesulforhabdus norvegica</name>
    <dbReference type="NCBI Taxonomy" id="39841"/>
    <lineage>
        <taxon>Bacteria</taxon>
        <taxon>Pseudomonadati</taxon>
        <taxon>Thermodesulfobacteriota</taxon>
        <taxon>Syntrophobacteria</taxon>
        <taxon>Syntrophobacterales</taxon>
        <taxon>Thermodesulforhabdaceae</taxon>
        <taxon>Thermodesulforhabdus</taxon>
    </lineage>
</organism>
<name>A0A1I4SL47_9BACT</name>
<keyword evidence="2" id="KW-1185">Reference proteome</keyword>
<dbReference type="AlphaFoldDB" id="A0A1I4SL47"/>
<dbReference type="Gene3D" id="3.40.50.620">
    <property type="entry name" value="HUPs"/>
    <property type="match status" value="1"/>
</dbReference>
<accession>A0A1I4SL47</accession>
<dbReference type="EMBL" id="FOUU01000002">
    <property type="protein sequence ID" value="SFM65111.1"/>
    <property type="molecule type" value="Genomic_DNA"/>
</dbReference>
<proteinExistence type="predicted"/>
<dbReference type="OrthoDB" id="5418016at2"/>
<dbReference type="InterPro" id="IPR014729">
    <property type="entry name" value="Rossmann-like_a/b/a_fold"/>
</dbReference>
<dbReference type="RefSeq" id="WP_093393963.1">
    <property type="nucleotide sequence ID" value="NZ_FOUU01000002.1"/>
</dbReference>
<dbReference type="STRING" id="39841.SAMN05660836_01021"/>
<protein>
    <recommendedName>
        <fullName evidence="3">Universal stress protein</fullName>
    </recommendedName>
</protein>
<gene>
    <name evidence="1" type="ORF">SAMN05660836_01021</name>
</gene>
<dbReference type="Proteomes" id="UP000199611">
    <property type="component" value="Unassembled WGS sequence"/>
</dbReference>
<sequence>MLKKITKRFKKGDVKVEKRSTLREAVEASTEAITFAEAGLGDHARQVMARADAEPKKVLVVSHEDCFSRAVVEYALGFAERMGYEIVAMNVLQIADRPETVAPYCSLIEERFKENAKESVAEFYREAERRGIPFMHMVKVGPLDKCIKEAVGELKRVEFVISEPEAHPEVVHETEKTVIPVYAVSSVA</sequence>
<reference evidence="2" key="1">
    <citation type="submission" date="2016-10" db="EMBL/GenBank/DDBJ databases">
        <authorList>
            <person name="Varghese N."/>
            <person name="Submissions S."/>
        </authorList>
    </citation>
    <scope>NUCLEOTIDE SEQUENCE [LARGE SCALE GENOMIC DNA]</scope>
    <source>
        <strain evidence="2">DSM 9990</strain>
    </source>
</reference>
<evidence type="ECO:0000313" key="2">
    <source>
        <dbReference type="Proteomes" id="UP000199611"/>
    </source>
</evidence>
<evidence type="ECO:0008006" key="3">
    <source>
        <dbReference type="Google" id="ProtNLM"/>
    </source>
</evidence>
<dbReference type="SUPFAM" id="SSF52402">
    <property type="entry name" value="Adenine nucleotide alpha hydrolases-like"/>
    <property type="match status" value="1"/>
</dbReference>
<evidence type="ECO:0000313" key="1">
    <source>
        <dbReference type="EMBL" id="SFM65111.1"/>
    </source>
</evidence>